<keyword evidence="2" id="KW-1185">Reference proteome</keyword>
<evidence type="ECO:0000313" key="1">
    <source>
        <dbReference type="EMBL" id="THG97454.1"/>
    </source>
</evidence>
<reference evidence="1 2" key="1">
    <citation type="submission" date="2019-02" db="EMBL/GenBank/DDBJ databases">
        <title>Genome sequencing of the rare red list fungi Phlebia centrifuga.</title>
        <authorList>
            <person name="Buettner E."/>
            <person name="Kellner H."/>
        </authorList>
    </citation>
    <scope>NUCLEOTIDE SEQUENCE [LARGE SCALE GENOMIC DNA]</scope>
    <source>
        <strain evidence="1 2">DSM 108282</strain>
    </source>
</reference>
<proteinExistence type="predicted"/>
<dbReference type="EMBL" id="SGPJ01000167">
    <property type="protein sequence ID" value="THG97454.1"/>
    <property type="molecule type" value="Genomic_DNA"/>
</dbReference>
<organism evidence="1 2">
    <name type="scientific">Hermanssonia centrifuga</name>
    <dbReference type="NCBI Taxonomy" id="98765"/>
    <lineage>
        <taxon>Eukaryota</taxon>
        <taxon>Fungi</taxon>
        <taxon>Dikarya</taxon>
        <taxon>Basidiomycota</taxon>
        <taxon>Agaricomycotina</taxon>
        <taxon>Agaricomycetes</taxon>
        <taxon>Polyporales</taxon>
        <taxon>Meruliaceae</taxon>
        <taxon>Hermanssonia</taxon>
    </lineage>
</organism>
<sequence>MAAQPATSEWLQEQLSTLLASPHIHFSHPKFPGAHIRMGPGPIDVFSTKFANMFTSDATGTVAGTQVDKDGLKESLLALQKQWNPDSAKFVPMDPPSADYTMATSFSWTPKQSDTSLQVGASASVQEEGGLQRINVLNLDGDPSMFASADAGTQ</sequence>
<dbReference type="AlphaFoldDB" id="A0A4S4KGS4"/>
<gene>
    <name evidence="1" type="ORF">EW026_g4548</name>
</gene>
<evidence type="ECO:0000313" key="2">
    <source>
        <dbReference type="Proteomes" id="UP000309038"/>
    </source>
</evidence>
<accession>A0A4S4KGS4</accession>
<comment type="caution">
    <text evidence="1">The sequence shown here is derived from an EMBL/GenBank/DDBJ whole genome shotgun (WGS) entry which is preliminary data.</text>
</comment>
<dbReference type="Proteomes" id="UP000309038">
    <property type="component" value="Unassembled WGS sequence"/>
</dbReference>
<protein>
    <submittedName>
        <fullName evidence="1">Uncharacterized protein</fullName>
    </submittedName>
</protein>
<name>A0A4S4KGS4_9APHY</name>